<dbReference type="InterPro" id="IPR051054">
    <property type="entry name" value="SorC_transcr_regulators"/>
</dbReference>
<reference evidence="6" key="1">
    <citation type="journal article" date="2022" name="Int. J. Syst. Evol. Microbiol.">
        <title>Apilactobacillus apisilvae sp. nov., Nicolia spurrieriana gen. nov. sp. nov., Bombilactobacillus folatiphilus sp. nov. and Bombilactobacillus thymidiniphilus sp. nov., four new lactic acid bacterial isolates from stingless bees Tetragonula carbonaria and Austroplebeia australis.</title>
        <authorList>
            <person name="Oliphant S.A."/>
            <person name="Watson-Haigh N.S."/>
            <person name="Sumby K.M."/>
            <person name="Gardner J."/>
            <person name="Groom S."/>
            <person name="Jiranek V."/>
        </authorList>
    </citation>
    <scope>NUCLEOTIDE SEQUENCE</scope>
    <source>
        <strain evidence="6">SG4_D2</strain>
    </source>
</reference>
<sequence>MTLSNAEKMDRLIKIAKLYYEKNYSQQEISAIVHIHRTEISRLLTLAKKMGIVRTIVRAPINSQTQELSDYICQNFDVKQAVVVPTDPQETYQDTLNSIALYANEVINNYLTDNCVVGLSWGKTLEAIVNLFYPQENYEHIKIVPLIGGPLDQLEMSCQANSLVSNLSRKIPNSTISTINAPAFIRSLAAKKEILATKNNRDTVNSWKKVNLAIVGIGSVKNVTNNWHQFYKQMGVGEIYPQSMVGDILSQAYSLDGTEYQQTSPNLVGMELTNLKKISTTIAVATGSKKIDAILGGLRAQIFNVLITTDKTVQQIQNQINNSQK</sequence>
<evidence type="ECO:0000256" key="4">
    <source>
        <dbReference type="ARBA" id="ARBA00023163"/>
    </source>
</evidence>
<evidence type="ECO:0000256" key="1">
    <source>
        <dbReference type="ARBA" id="ARBA00010466"/>
    </source>
</evidence>
<dbReference type="PANTHER" id="PTHR34294">
    <property type="entry name" value="TRANSCRIPTIONAL REGULATOR-RELATED"/>
    <property type="match status" value="1"/>
</dbReference>
<comment type="similarity">
    <text evidence="1">Belongs to the SorC transcriptional regulatory family.</text>
</comment>
<name>A0ABY4P762_9LACO</name>
<dbReference type="EMBL" id="CP093366">
    <property type="protein sequence ID" value="UQS81457.1"/>
    <property type="molecule type" value="Genomic_DNA"/>
</dbReference>
<dbReference type="Pfam" id="PF04198">
    <property type="entry name" value="Sugar-bind"/>
    <property type="match status" value="1"/>
</dbReference>
<keyword evidence="3" id="KW-0238">DNA-binding</keyword>
<evidence type="ECO:0000256" key="2">
    <source>
        <dbReference type="ARBA" id="ARBA00023015"/>
    </source>
</evidence>
<feature type="domain" description="Sugar-binding" evidence="5">
    <location>
        <begin position="64"/>
        <end position="316"/>
    </location>
</feature>
<dbReference type="SUPFAM" id="SSF100950">
    <property type="entry name" value="NagB/RpiA/CoA transferase-like"/>
    <property type="match status" value="1"/>
</dbReference>
<evidence type="ECO:0000313" key="7">
    <source>
        <dbReference type="Proteomes" id="UP000831495"/>
    </source>
</evidence>
<gene>
    <name evidence="6" type="ORF">MOO45_04325</name>
</gene>
<dbReference type="PANTHER" id="PTHR34294:SF1">
    <property type="entry name" value="TRANSCRIPTIONAL REGULATOR LSRR"/>
    <property type="match status" value="1"/>
</dbReference>
<protein>
    <submittedName>
        <fullName evidence="6">Sugar-binding protein</fullName>
    </submittedName>
</protein>
<dbReference type="Proteomes" id="UP000831495">
    <property type="component" value="Chromosome"/>
</dbReference>
<organism evidence="6 7">
    <name type="scientific">Bombilactobacillus folatiphilus</name>
    <dbReference type="NCBI Taxonomy" id="2923362"/>
    <lineage>
        <taxon>Bacteria</taxon>
        <taxon>Bacillati</taxon>
        <taxon>Bacillota</taxon>
        <taxon>Bacilli</taxon>
        <taxon>Lactobacillales</taxon>
        <taxon>Lactobacillaceae</taxon>
        <taxon>Bombilactobacillus</taxon>
    </lineage>
</organism>
<dbReference type="Gene3D" id="3.40.50.1360">
    <property type="match status" value="1"/>
</dbReference>
<evidence type="ECO:0000256" key="3">
    <source>
        <dbReference type="ARBA" id="ARBA00023125"/>
    </source>
</evidence>
<keyword evidence="4" id="KW-0804">Transcription</keyword>
<evidence type="ECO:0000313" key="6">
    <source>
        <dbReference type="EMBL" id="UQS81457.1"/>
    </source>
</evidence>
<dbReference type="InterPro" id="IPR007324">
    <property type="entry name" value="Sugar-bd_dom_put"/>
</dbReference>
<dbReference type="RefSeq" id="WP_249513719.1">
    <property type="nucleotide sequence ID" value="NZ_CP093366.1"/>
</dbReference>
<proteinExistence type="inferred from homology"/>
<dbReference type="InterPro" id="IPR037171">
    <property type="entry name" value="NagB/RpiA_transferase-like"/>
</dbReference>
<keyword evidence="2" id="KW-0805">Transcription regulation</keyword>
<accession>A0ABY4P762</accession>
<keyword evidence="7" id="KW-1185">Reference proteome</keyword>
<dbReference type="Gene3D" id="1.10.10.60">
    <property type="entry name" value="Homeodomain-like"/>
    <property type="match status" value="1"/>
</dbReference>
<evidence type="ECO:0000259" key="5">
    <source>
        <dbReference type="Pfam" id="PF04198"/>
    </source>
</evidence>